<reference evidence="1 2" key="1">
    <citation type="submission" date="2015-11" db="EMBL/GenBank/DDBJ databases">
        <title>Exploring the genomic traits of fungus-feeding bacterial genus Collimonas.</title>
        <authorList>
            <person name="Song C."/>
            <person name="Schmidt R."/>
            <person name="de Jager V."/>
            <person name="Krzyzanowska D."/>
            <person name="Jongedijk E."/>
            <person name="Cankar K."/>
            <person name="Beekwilder J."/>
            <person name="van Veen A."/>
            <person name="de Boer W."/>
            <person name="van Veen J.A."/>
            <person name="Garbeva P."/>
        </authorList>
    </citation>
    <scope>NUCLEOTIDE SEQUENCE [LARGE SCALE GENOMIC DNA]</scope>
    <source>
        <strain evidence="1 2">Ter282</strain>
    </source>
</reference>
<dbReference type="Pfam" id="PF13031">
    <property type="entry name" value="DUF3892"/>
    <property type="match status" value="1"/>
</dbReference>
<dbReference type="AlphaFoldDB" id="A0A127QPR4"/>
<dbReference type="PATRIC" id="fig|279058.17.peg.4686"/>
<dbReference type="InterPro" id="IPR024997">
    <property type="entry name" value="DUF3892"/>
</dbReference>
<gene>
    <name evidence="1" type="ORF">CAter282_4349</name>
</gene>
<sequence>MVTYIEKNGNFSVWCPDRNPQLTGAWVHVHNNGRIKYVQTVADGRKTDNLLSLPQK</sequence>
<protein>
    <recommendedName>
        <fullName evidence="3">DUF3892 domain-containing protein</fullName>
    </recommendedName>
</protein>
<organism evidence="1 2">
    <name type="scientific">Collimonas arenae</name>
    <dbReference type="NCBI Taxonomy" id="279058"/>
    <lineage>
        <taxon>Bacteria</taxon>
        <taxon>Pseudomonadati</taxon>
        <taxon>Pseudomonadota</taxon>
        <taxon>Betaproteobacteria</taxon>
        <taxon>Burkholderiales</taxon>
        <taxon>Oxalobacteraceae</taxon>
        <taxon>Collimonas</taxon>
    </lineage>
</organism>
<evidence type="ECO:0000313" key="1">
    <source>
        <dbReference type="EMBL" id="AMP12009.1"/>
    </source>
</evidence>
<name>A0A127QPR4_9BURK</name>
<dbReference type="Proteomes" id="UP000071778">
    <property type="component" value="Chromosome"/>
</dbReference>
<dbReference type="EMBL" id="CP013235">
    <property type="protein sequence ID" value="AMP12009.1"/>
    <property type="molecule type" value="Genomic_DNA"/>
</dbReference>
<evidence type="ECO:0000313" key="2">
    <source>
        <dbReference type="Proteomes" id="UP000071778"/>
    </source>
</evidence>
<evidence type="ECO:0008006" key="3">
    <source>
        <dbReference type="Google" id="ProtNLM"/>
    </source>
</evidence>
<accession>A0A127QPR4</accession>
<keyword evidence="2" id="KW-1185">Reference proteome</keyword>
<proteinExistence type="predicted"/>